<dbReference type="InterPro" id="IPR033010">
    <property type="entry name" value="Cdc20/Fizzy"/>
</dbReference>
<feature type="domain" description="CDC20/Fizzy WD40" evidence="6">
    <location>
        <begin position="198"/>
        <end position="486"/>
    </location>
</feature>
<dbReference type="SMART" id="SM00320">
    <property type="entry name" value="WD40"/>
    <property type="match status" value="5"/>
</dbReference>
<dbReference type="Pfam" id="PF24807">
    <property type="entry name" value="WD40_CDC20-Fz"/>
    <property type="match status" value="1"/>
</dbReference>
<reference evidence="8" key="1">
    <citation type="submission" date="2024-02" db="UniProtKB">
        <authorList>
            <consortium name="WormBaseParasite"/>
        </authorList>
    </citation>
    <scope>IDENTIFICATION</scope>
</reference>
<dbReference type="InterPro" id="IPR015943">
    <property type="entry name" value="WD40/YVTN_repeat-like_dom_sf"/>
</dbReference>
<dbReference type="InterPro" id="IPR056150">
    <property type="entry name" value="WD40_CDC20-Fz"/>
</dbReference>
<dbReference type="Gene3D" id="2.130.10.10">
    <property type="entry name" value="YVTN repeat-like/Quinoprotein amine dehydrogenase"/>
    <property type="match status" value="1"/>
</dbReference>
<dbReference type="InterPro" id="IPR001680">
    <property type="entry name" value="WD40_rpt"/>
</dbReference>
<name>A0AAF5CYM1_STRER</name>
<comment type="similarity">
    <text evidence="1">Belongs to the WD repeat CDC20/Fizzy family.</text>
</comment>
<feature type="repeat" description="WD" evidence="5">
    <location>
        <begin position="241"/>
        <end position="282"/>
    </location>
</feature>
<dbReference type="PANTHER" id="PTHR19918">
    <property type="entry name" value="CELL DIVISION CYCLE 20 CDC20 FIZZY -RELATED"/>
    <property type="match status" value="1"/>
</dbReference>
<evidence type="ECO:0000256" key="4">
    <source>
        <dbReference type="ARBA" id="ARBA00023306"/>
    </source>
</evidence>
<dbReference type="GO" id="GO:1905786">
    <property type="term" value="P:positive regulation of anaphase-promoting complex-dependent catabolic process"/>
    <property type="evidence" value="ECO:0007669"/>
    <property type="project" value="TreeGrafter"/>
</dbReference>
<dbReference type="PROSITE" id="PS50294">
    <property type="entry name" value="WD_REPEATS_REGION"/>
    <property type="match status" value="3"/>
</dbReference>
<dbReference type="GO" id="GO:0010997">
    <property type="term" value="F:anaphase-promoting complex binding"/>
    <property type="evidence" value="ECO:0007669"/>
    <property type="project" value="InterPro"/>
</dbReference>
<keyword evidence="3" id="KW-0677">Repeat</keyword>
<evidence type="ECO:0000256" key="3">
    <source>
        <dbReference type="ARBA" id="ARBA00022737"/>
    </source>
</evidence>
<dbReference type="GO" id="GO:0031145">
    <property type="term" value="P:anaphase-promoting complex-dependent catabolic process"/>
    <property type="evidence" value="ECO:0007669"/>
    <property type="project" value="TreeGrafter"/>
</dbReference>
<protein>
    <submittedName>
        <fullName evidence="8">ANAPC4_WD40 domain-containing protein</fullName>
    </submittedName>
</protein>
<dbReference type="GO" id="GO:1990757">
    <property type="term" value="F:ubiquitin ligase activator activity"/>
    <property type="evidence" value="ECO:0007669"/>
    <property type="project" value="TreeGrafter"/>
</dbReference>
<sequence>IMKIYETPEKKGNFCSPLACLVSKKAVRKTPNKCVGSDGSIYYTHYPYSRDGGDRLIPLRETEEDWSSLWSQGLQSSIFSNVDNREKGKKCKSLDSQNCSSNNNNYLHNALLKNEMLNANIYKIDKKSIPGFCNVNEKNSNIAPLFRYGYGRVQKRRHEYKANIVTSYPCPFSQASLYLLTQNVSKKPKIPSESYRTLDAPDLVDDFYSNLIDWSSKNIIAVCLKNRLFLYDALTSEVTQLCDTSEDIASVKFSPSGDIIAFGMRNGEIKVWDLEKKVELFSRDNEFGRIGNLAWSSRGILSLATKSGYIINRDQRDYDNVIHKWKNHKYEVCGIQWNSSGDLLASGGNDNIVNIWSVRKNSSMKTYNEHTAAVKALSWSHHNNAILATGGGTSCKTIYIRDTNTGSTIKSVKTNSQICTLLWSKNTFQLVTTHGYQEHALIVWDYPSMKPWALLKGHEGRVLYSAMSPNGQSVITGSNDESLRWWKLFPSVCRNVSTFRSKIVPFNLVR</sequence>
<feature type="repeat" description="WD" evidence="5">
    <location>
        <begin position="325"/>
        <end position="366"/>
    </location>
</feature>
<dbReference type="AlphaFoldDB" id="A0AAF5CYM1"/>
<feature type="repeat" description="WD" evidence="5">
    <location>
        <begin position="455"/>
        <end position="488"/>
    </location>
</feature>
<dbReference type="InterPro" id="IPR036322">
    <property type="entry name" value="WD40_repeat_dom_sf"/>
</dbReference>
<accession>A0AAF5CYM1</accession>
<proteinExistence type="inferred from homology"/>
<dbReference type="WBParaSite" id="TCONS_00003743.p1">
    <property type="protein sequence ID" value="TCONS_00003743.p1"/>
    <property type="gene ID" value="XLOC_000228"/>
</dbReference>
<evidence type="ECO:0000313" key="8">
    <source>
        <dbReference type="WBParaSite" id="TCONS_00003743.p1"/>
    </source>
</evidence>
<evidence type="ECO:0000256" key="5">
    <source>
        <dbReference type="PROSITE-ProRule" id="PRU00221"/>
    </source>
</evidence>
<dbReference type="Proteomes" id="UP000035681">
    <property type="component" value="Unplaced"/>
</dbReference>
<keyword evidence="2 5" id="KW-0853">WD repeat</keyword>
<evidence type="ECO:0000313" key="7">
    <source>
        <dbReference type="Proteomes" id="UP000035681"/>
    </source>
</evidence>
<evidence type="ECO:0000256" key="2">
    <source>
        <dbReference type="ARBA" id="ARBA00022574"/>
    </source>
</evidence>
<evidence type="ECO:0000256" key="1">
    <source>
        <dbReference type="ARBA" id="ARBA00006445"/>
    </source>
</evidence>
<organism evidence="7 8">
    <name type="scientific">Strongyloides stercoralis</name>
    <name type="common">Threadworm</name>
    <dbReference type="NCBI Taxonomy" id="6248"/>
    <lineage>
        <taxon>Eukaryota</taxon>
        <taxon>Metazoa</taxon>
        <taxon>Ecdysozoa</taxon>
        <taxon>Nematoda</taxon>
        <taxon>Chromadorea</taxon>
        <taxon>Rhabditida</taxon>
        <taxon>Tylenchina</taxon>
        <taxon>Panagrolaimomorpha</taxon>
        <taxon>Strongyloidoidea</taxon>
        <taxon>Strongyloididae</taxon>
        <taxon>Strongyloides</taxon>
    </lineage>
</organism>
<dbReference type="SUPFAM" id="SSF50978">
    <property type="entry name" value="WD40 repeat-like"/>
    <property type="match status" value="1"/>
</dbReference>
<keyword evidence="4" id="KW-0131">Cell cycle</keyword>
<evidence type="ECO:0000259" key="6">
    <source>
        <dbReference type="Pfam" id="PF24807"/>
    </source>
</evidence>
<dbReference type="PROSITE" id="PS50082">
    <property type="entry name" value="WD_REPEATS_2"/>
    <property type="match status" value="3"/>
</dbReference>
<keyword evidence="7" id="KW-1185">Reference proteome</keyword>
<dbReference type="PANTHER" id="PTHR19918:SF1">
    <property type="entry name" value="FIZZY-RELATED PROTEIN HOMOLOG"/>
    <property type="match status" value="1"/>
</dbReference>
<dbReference type="GO" id="GO:0005680">
    <property type="term" value="C:anaphase-promoting complex"/>
    <property type="evidence" value="ECO:0007669"/>
    <property type="project" value="TreeGrafter"/>
</dbReference>